<name>A0A2J6WEI9_9BACT</name>
<dbReference type="Pfam" id="PF04290">
    <property type="entry name" value="DctQ"/>
    <property type="match status" value="1"/>
</dbReference>
<evidence type="ECO:0000256" key="4">
    <source>
        <dbReference type="ARBA" id="ARBA00022519"/>
    </source>
</evidence>
<keyword evidence="2" id="KW-0813">Transport</keyword>
<gene>
    <name evidence="11" type="ORF">C0189_02965</name>
</gene>
<evidence type="ECO:0000256" key="9">
    <source>
        <dbReference type="SAM" id="Phobius"/>
    </source>
</evidence>
<keyword evidence="6 9" id="KW-1133">Transmembrane helix</keyword>
<evidence type="ECO:0000256" key="7">
    <source>
        <dbReference type="ARBA" id="ARBA00023136"/>
    </source>
</evidence>
<comment type="similarity">
    <text evidence="8">Belongs to the TRAP transporter small permease family.</text>
</comment>
<evidence type="ECO:0000313" key="12">
    <source>
        <dbReference type="Proteomes" id="UP000237040"/>
    </source>
</evidence>
<comment type="subcellular location">
    <subcellularLocation>
        <location evidence="1">Cell inner membrane</location>
        <topology evidence="1">Multi-pass membrane protein</topology>
    </subcellularLocation>
</comment>
<dbReference type="GO" id="GO:0005886">
    <property type="term" value="C:plasma membrane"/>
    <property type="evidence" value="ECO:0007669"/>
    <property type="project" value="UniProtKB-SubCell"/>
</dbReference>
<evidence type="ECO:0000259" key="10">
    <source>
        <dbReference type="Pfam" id="PF04290"/>
    </source>
</evidence>
<feature type="transmembrane region" description="Helical" evidence="9">
    <location>
        <begin position="42"/>
        <end position="59"/>
    </location>
</feature>
<accession>A0A2J6WEI9</accession>
<feature type="transmembrane region" description="Helical" evidence="9">
    <location>
        <begin position="121"/>
        <end position="142"/>
    </location>
</feature>
<dbReference type="Proteomes" id="UP000237040">
    <property type="component" value="Unassembled WGS sequence"/>
</dbReference>
<dbReference type="PANTHER" id="PTHR35011">
    <property type="entry name" value="2,3-DIKETO-L-GULONATE TRAP TRANSPORTER SMALL PERMEASE PROTEIN YIAM"/>
    <property type="match status" value="1"/>
</dbReference>
<comment type="caution">
    <text evidence="11">The sequence shown here is derived from an EMBL/GenBank/DDBJ whole genome shotgun (WGS) entry which is preliminary data.</text>
</comment>
<evidence type="ECO:0000256" key="8">
    <source>
        <dbReference type="ARBA" id="ARBA00038436"/>
    </source>
</evidence>
<feature type="domain" description="Tripartite ATP-independent periplasmic transporters DctQ component" evidence="10">
    <location>
        <begin position="18"/>
        <end position="144"/>
    </location>
</feature>
<feature type="transmembrane region" description="Helical" evidence="9">
    <location>
        <begin position="9"/>
        <end position="36"/>
    </location>
</feature>
<evidence type="ECO:0000256" key="1">
    <source>
        <dbReference type="ARBA" id="ARBA00004429"/>
    </source>
</evidence>
<keyword evidence="7 9" id="KW-0472">Membrane</keyword>
<organism evidence="11 12">
    <name type="scientific">Caldisericum exile</name>
    <dbReference type="NCBI Taxonomy" id="693075"/>
    <lineage>
        <taxon>Bacteria</taxon>
        <taxon>Pseudomonadati</taxon>
        <taxon>Caldisericota/Cryosericota group</taxon>
        <taxon>Caldisericota</taxon>
        <taxon>Caldisericia</taxon>
        <taxon>Caldisericales</taxon>
        <taxon>Caldisericaceae</taxon>
        <taxon>Caldisericum</taxon>
    </lineage>
</organism>
<evidence type="ECO:0000256" key="5">
    <source>
        <dbReference type="ARBA" id="ARBA00022692"/>
    </source>
</evidence>
<dbReference type="RefSeq" id="WP_416085185.1">
    <property type="nucleotide sequence ID" value="NZ_JBNATC010000062.1"/>
</dbReference>
<feature type="transmembrane region" description="Helical" evidence="9">
    <location>
        <begin position="80"/>
        <end position="101"/>
    </location>
</feature>
<evidence type="ECO:0000256" key="2">
    <source>
        <dbReference type="ARBA" id="ARBA00022448"/>
    </source>
</evidence>
<keyword evidence="4" id="KW-0997">Cell inner membrane</keyword>
<keyword evidence="5 9" id="KW-0812">Transmembrane</keyword>
<evidence type="ECO:0000313" key="11">
    <source>
        <dbReference type="EMBL" id="PMP67519.1"/>
    </source>
</evidence>
<dbReference type="InterPro" id="IPR055348">
    <property type="entry name" value="DctQ"/>
</dbReference>
<dbReference type="PANTHER" id="PTHR35011:SF2">
    <property type="entry name" value="2,3-DIKETO-L-GULONATE TRAP TRANSPORTER SMALL PERMEASE PROTEIN YIAM"/>
    <property type="match status" value="1"/>
</dbReference>
<evidence type="ECO:0000256" key="3">
    <source>
        <dbReference type="ARBA" id="ARBA00022475"/>
    </source>
</evidence>
<evidence type="ECO:0000256" key="6">
    <source>
        <dbReference type="ARBA" id="ARBA00022989"/>
    </source>
</evidence>
<reference evidence="11 12" key="1">
    <citation type="submission" date="2018-01" db="EMBL/GenBank/DDBJ databases">
        <title>Metagenomic assembled genomes from two thermal pools in the Uzon Caldera, Kamchatka, Russia.</title>
        <authorList>
            <person name="Wilkins L."/>
            <person name="Ettinger C."/>
        </authorList>
    </citation>
    <scope>NUCLEOTIDE SEQUENCE [LARGE SCALE GENOMIC DNA]</scope>
    <source>
        <strain evidence="11">ZAV-07</strain>
    </source>
</reference>
<proteinExistence type="inferred from homology"/>
<sequence length="157" mass="17701">MKELKIEEVLVVIIISIMAILAFINVLSRFIFHISFAATEEIEINMFVWITVLGIAMAFEKGSHLGMNLVFDKFPKTLKLIAVIISSLLAIWLFATVDYYAIKDVIRDLTLYHSRSEALNIPVWIYTIGTPIFSIFVFKSIIVFTVKNISAIVGGAK</sequence>
<dbReference type="GO" id="GO:0022857">
    <property type="term" value="F:transmembrane transporter activity"/>
    <property type="evidence" value="ECO:0007669"/>
    <property type="project" value="TreeGrafter"/>
</dbReference>
<dbReference type="EMBL" id="PNIL01000043">
    <property type="protein sequence ID" value="PMP67519.1"/>
    <property type="molecule type" value="Genomic_DNA"/>
</dbReference>
<keyword evidence="3" id="KW-1003">Cell membrane</keyword>
<dbReference type="InterPro" id="IPR007387">
    <property type="entry name" value="TRAP_DctQ"/>
</dbReference>
<dbReference type="AlphaFoldDB" id="A0A2J6WEI9"/>
<protein>
    <submittedName>
        <fullName evidence="11">TRAP transporter small permease</fullName>
    </submittedName>
</protein>
<dbReference type="GO" id="GO:0015740">
    <property type="term" value="P:C4-dicarboxylate transport"/>
    <property type="evidence" value="ECO:0007669"/>
    <property type="project" value="TreeGrafter"/>
</dbReference>